<sequence length="242" mass="27001">MTSPINTSSSSTGIMNSEEPRQSFSDMPSVHPPVWVTSKDELGGPLPKIIPDSNDVTYFSTHRALRLFYSQFIQHFANRLQIRALHALPTLFPSTHDSATADYLLVHQHRSGGRFRAANVYLKLVGNSNDGKDEWTVLILARDALWLPLGQWLTKLPTTEDPASAAEGYGLQCELCDAVGIRFLDLPAEIQRQITLHALGTHIVPLSRHIIPWHDAGPDSTLPQFYESLDHKIFITCGEHDV</sequence>
<feature type="region of interest" description="Disordered" evidence="1">
    <location>
        <begin position="1"/>
        <end position="27"/>
    </location>
</feature>
<comment type="caution">
    <text evidence="2">The sequence shown here is derived from an EMBL/GenBank/DDBJ whole genome shotgun (WGS) entry which is preliminary data.</text>
</comment>
<evidence type="ECO:0000256" key="1">
    <source>
        <dbReference type="SAM" id="MobiDB-lite"/>
    </source>
</evidence>
<keyword evidence="3" id="KW-1185">Reference proteome</keyword>
<proteinExistence type="predicted"/>
<dbReference type="AlphaFoldDB" id="A0A139IG10"/>
<gene>
    <name evidence="2" type="ORF">AC579_8116</name>
</gene>
<accession>A0A139IG10</accession>
<evidence type="ECO:0000313" key="2">
    <source>
        <dbReference type="EMBL" id="KXT13691.1"/>
    </source>
</evidence>
<dbReference type="EMBL" id="LFZO01000107">
    <property type="protein sequence ID" value="KXT13691.1"/>
    <property type="molecule type" value="Genomic_DNA"/>
</dbReference>
<dbReference type="Proteomes" id="UP000073492">
    <property type="component" value="Unassembled WGS sequence"/>
</dbReference>
<organism evidence="2 3">
    <name type="scientific">Pseudocercospora musae</name>
    <dbReference type="NCBI Taxonomy" id="113226"/>
    <lineage>
        <taxon>Eukaryota</taxon>
        <taxon>Fungi</taxon>
        <taxon>Dikarya</taxon>
        <taxon>Ascomycota</taxon>
        <taxon>Pezizomycotina</taxon>
        <taxon>Dothideomycetes</taxon>
        <taxon>Dothideomycetidae</taxon>
        <taxon>Mycosphaerellales</taxon>
        <taxon>Mycosphaerellaceae</taxon>
        <taxon>Pseudocercospora</taxon>
    </lineage>
</organism>
<feature type="compositionally biased region" description="Polar residues" evidence="1">
    <location>
        <begin position="1"/>
        <end position="15"/>
    </location>
</feature>
<protein>
    <submittedName>
        <fullName evidence="2">Uncharacterized protein</fullName>
    </submittedName>
</protein>
<reference evidence="2 3" key="1">
    <citation type="submission" date="2015-07" db="EMBL/GenBank/DDBJ databases">
        <title>Comparative genomics of the Sigatoka disease complex on banana suggests a link between parallel evolutionary changes in Pseudocercospora fijiensis and Pseudocercospora eumusae and increased virulence on the banana host.</title>
        <authorList>
            <person name="Chang T.-C."/>
            <person name="Salvucci A."/>
            <person name="Crous P.W."/>
            <person name="Stergiopoulos I."/>
        </authorList>
    </citation>
    <scope>NUCLEOTIDE SEQUENCE [LARGE SCALE GENOMIC DNA]</scope>
    <source>
        <strain evidence="2 3">CBS 116634</strain>
    </source>
</reference>
<name>A0A139IG10_9PEZI</name>
<evidence type="ECO:0000313" key="3">
    <source>
        <dbReference type="Proteomes" id="UP000073492"/>
    </source>
</evidence>